<dbReference type="GO" id="GO:0007018">
    <property type="term" value="P:microtubule-based movement"/>
    <property type="evidence" value="ECO:0007669"/>
    <property type="project" value="InterPro"/>
</dbReference>
<dbReference type="InterPro" id="IPR019821">
    <property type="entry name" value="Kinesin_motor_CS"/>
</dbReference>
<name>A0A4S8IQP4_MUSBA</name>
<keyword evidence="1" id="KW-0493">Microtubule</keyword>
<feature type="coiled-coil region" evidence="8">
    <location>
        <begin position="517"/>
        <end position="599"/>
    </location>
</feature>
<dbReference type="SMART" id="SM00129">
    <property type="entry name" value="KISc"/>
    <property type="match status" value="1"/>
</dbReference>
<comment type="similarity">
    <text evidence="6">Belongs to the TRAFAC class myosin-kinesin ATPase superfamily. Kinesin family. KIN-12 subfamily.</text>
</comment>
<dbReference type="PANTHER" id="PTHR37739">
    <property type="entry name" value="KINESIN-LIKE PROTEIN KIN-12D"/>
    <property type="match status" value="1"/>
</dbReference>
<evidence type="ECO:0000256" key="8">
    <source>
        <dbReference type="SAM" id="Coils"/>
    </source>
</evidence>
<evidence type="ECO:0000256" key="2">
    <source>
        <dbReference type="ARBA" id="ARBA00022741"/>
    </source>
</evidence>
<protein>
    <recommendedName>
        <fullName evidence="9">Kinesin motor domain-containing protein</fullName>
    </recommendedName>
</protein>
<keyword evidence="5 7" id="KW-0505">Motor protein</keyword>
<dbReference type="FunFam" id="3.40.850.10:FF:000033">
    <property type="entry name" value="Kinesin-like protein KIN-12E"/>
    <property type="match status" value="1"/>
</dbReference>
<dbReference type="InterPro" id="IPR001752">
    <property type="entry name" value="Kinesin_motor_dom"/>
</dbReference>
<gene>
    <name evidence="10" type="ORF">C4D60_Mb06t25280</name>
</gene>
<proteinExistence type="inferred from homology"/>
<dbReference type="AlphaFoldDB" id="A0A4S8IQP4"/>
<feature type="coiled-coil region" evidence="8">
    <location>
        <begin position="659"/>
        <end position="693"/>
    </location>
</feature>
<evidence type="ECO:0000256" key="5">
    <source>
        <dbReference type="ARBA" id="ARBA00023175"/>
    </source>
</evidence>
<dbReference type="PANTHER" id="PTHR37739:SF14">
    <property type="entry name" value="KINESIN-LIKE PROTEIN KIN-12E"/>
    <property type="match status" value="1"/>
</dbReference>
<dbReference type="InterPro" id="IPR036961">
    <property type="entry name" value="Kinesin_motor_dom_sf"/>
</dbReference>
<evidence type="ECO:0000256" key="1">
    <source>
        <dbReference type="ARBA" id="ARBA00022701"/>
    </source>
</evidence>
<feature type="coiled-coil region" evidence="8">
    <location>
        <begin position="403"/>
        <end position="430"/>
    </location>
</feature>
<sequence>MPAVVEPGSVGSRVRFQERVTDSEAASVDGNGDREAVTGGLPVQRFELREDPSFWKDHNVQVVIRIRPLSSAEISLQGHNRCVRQDSCQTITWTGHPESRFTFDLIADEHVSQENLFKVAGVPMVENCVAGYNSCMFAYGQTGSGKTHTMLGDIEGGTRRHSVNCGMTPRVFEYLFSRIQKEKEARRDEKLRFTCKCSFLEIYNEQILDLLDPSSVNLQIREDSRKGVHVESLSEFEVSSARDVMQQLIQGAANRKVAATNMNRASSRSHSVFTCVIESKWESQGVTHHRFARLNLVDLAGSERQKSSGAEGDRLKEATNINKSLSTLGLVIMNLVSTSSKKSLHVPYRDSKLTFLLQDSLGGNSKTIIIANISPSNCCGLETLSTLKFAQRAKFIRNNAIVNEDASGDVLSMRLQIQQLKKEVNRLRGLVSAGPDNTETDGLSACPTGSPCSFKWDGGHGSFSPLTFDKRLSQRKEYEAALVAAFRRDKDKEEALKATTAEKQATQQLVTQRTEEVRSLKMRLRFREERIKRLEAVASAKLSAETHLVQEKEELLKEIETLCNQVDRNPEVTRFAMENLQLKEELRRLQSFVEEGEREMMNEQITVLQDKLLEALDWKLMHEKDSDVVQQNLSSSWDSFGNEENEFLHLQAIQNQREIEALRKNLSSCLEAKEKLERRVDELGSQLEEQRKSTHAPYVGVELPQTNCDITSGTGKLSDDQIELKTMVDAIAVASQREVEAHETAIALAKENEELRMKLSVLIEDNNKLIELYENAIAEGGNNDAGSLTKFEKSLVQVDMSAEFNENRHEEFNQEFHYSGKKDIESLEHQLYEMHEENEKLMGLYEKAMKERDDFKRMLASMESSISLTKEEIACPEKLVEMDEETGCQKQETEELKEHLAEVPEKVRHLVRNNLELVRDKLAAVRTDLRYFGILEKNITDVKELSENVEEVEPGIQLKEQEIEELKRVLSQTKERKTVLDKKFLALKLALGSFSSEAHYWEQRETRARTRLNVCFEHLEQKKEELRCLQTRKDEIGTALSKAQHSESQLRRNIDCLKSKLHDSETQRKKTERVLFAIDNMDTVDIVPVQKNLSFGKASELLKCEEERSKLSVEMKKLQEQLAVVQKEIASFMKKIDAIDTKMKSYENGINTGLLSLQEAEVGLQQVMEEKNMLSEMREAGKAELANLLLEFQECIFVLDLKEGEIQLCQETMQQESTKLEEIKSKRDLATQNLNQFLENNRSATMVISDEGVCSGIVSEKLEHELSCVQMYLDEVITTC</sequence>
<evidence type="ECO:0000256" key="7">
    <source>
        <dbReference type="PROSITE-ProRule" id="PRU00283"/>
    </source>
</evidence>
<feature type="coiled-coil region" evidence="8">
    <location>
        <begin position="1206"/>
        <end position="1240"/>
    </location>
</feature>
<evidence type="ECO:0000313" key="10">
    <source>
        <dbReference type="EMBL" id="THU50905.1"/>
    </source>
</evidence>
<keyword evidence="4 8" id="KW-0175">Coiled coil</keyword>
<evidence type="ECO:0000313" key="11">
    <source>
        <dbReference type="Proteomes" id="UP000317650"/>
    </source>
</evidence>
<dbReference type="GO" id="GO:0005524">
    <property type="term" value="F:ATP binding"/>
    <property type="evidence" value="ECO:0007669"/>
    <property type="project" value="UniProtKB-UniRule"/>
</dbReference>
<organism evidence="10 11">
    <name type="scientific">Musa balbisiana</name>
    <name type="common">Banana</name>
    <dbReference type="NCBI Taxonomy" id="52838"/>
    <lineage>
        <taxon>Eukaryota</taxon>
        <taxon>Viridiplantae</taxon>
        <taxon>Streptophyta</taxon>
        <taxon>Embryophyta</taxon>
        <taxon>Tracheophyta</taxon>
        <taxon>Spermatophyta</taxon>
        <taxon>Magnoliopsida</taxon>
        <taxon>Liliopsida</taxon>
        <taxon>Zingiberales</taxon>
        <taxon>Musaceae</taxon>
        <taxon>Musa</taxon>
    </lineage>
</organism>
<dbReference type="PRINTS" id="PR00380">
    <property type="entry name" value="KINESINHEAVY"/>
</dbReference>
<feature type="coiled-coil region" evidence="8">
    <location>
        <begin position="1019"/>
        <end position="1067"/>
    </location>
</feature>
<evidence type="ECO:0000259" key="9">
    <source>
        <dbReference type="PROSITE" id="PS50067"/>
    </source>
</evidence>
<dbReference type="Gene3D" id="3.40.850.10">
    <property type="entry name" value="Kinesin motor domain"/>
    <property type="match status" value="1"/>
</dbReference>
<evidence type="ECO:0000256" key="6">
    <source>
        <dbReference type="ARBA" id="ARBA00034488"/>
    </source>
</evidence>
<dbReference type="EMBL" id="PYDT01000009">
    <property type="protein sequence ID" value="THU50905.1"/>
    <property type="molecule type" value="Genomic_DNA"/>
</dbReference>
<feature type="domain" description="Kinesin motor" evidence="9">
    <location>
        <begin position="59"/>
        <end position="396"/>
    </location>
</feature>
<keyword evidence="3 7" id="KW-0067">ATP-binding</keyword>
<dbReference type="InterPro" id="IPR027417">
    <property type="entry name" value="P-loop_NTPase"/>
</dbReference>
<accession>A0A4S8IQP4</accession>
<dbReference type="Proteomes" id="UP000317650">
    <property type="component" value="Chromosome 6"/>
</dbReference>
<dbReference type="GO" id="GO:0005874">
    <property type="term" value="C:microtubule"/>
    <property type="evidence" value="ECO:0007669"/>
    <property type="project" value="UniProtKB-KW"/>
</dbReference>
<evidence type="ECO:0000256" key="3">
    <source>
        <dbReference type="ARBA" id="ARBA00022840"/>
    </source>
</evidence>
<dbReference type="PROSITE" id="PS00411">
    <property type="entry name" value="KINESIN_MOTOR_1"/>
    <property type="match status" value="1"/>
</dbReference>
<dbReference type="STRING" id="52838.A0A4S8IQP4"/>
<evidence type="ECO:0000256" key="4">
    <source>
        <dbReference type="ARBA" id="ARBA00023054"/>
    </source>
</evidence>
<dbReference type="PROSITE" id="PS50067">
    <property type="entry name" value="KINESIN_MOTOR_2"/>
    <property type="match status" value="1"/>
</dbReference>
<keyword evidence="11" id="KW-1185">Reference proteome</keyword>
<dbReference type="GO" id="GO:0008017">
    <property type="term" value="F:microtubule binding"/>
    <property type="evidence" value="ECO:0007669"/>
    <property type="project" value="InterPro"/>
</dbReference>
<keyword evidence="2 7" id="KW-0547">Nucleotide-binding</keyword>
<comment type="caution">
    <text evidence="10">The sequence shown here is derived from an EMBL/GenBank/DDBJ whole genome shotgun (WGS) entry which is preliminary data.</text>
</comment>
<feature type="coiled-coil region" evidence="8">
    <location>
        <begin position="956"/>
        <end position="983"/>
    </location>
</feature>
<dbReference type="GO" id="GO:0003777">
    <property type="term" value="F:microtubule motor activity"/>
    <property type="evidence" value="ECO:0007669"/>
    <property type="project" value="InterPro"/>
</dbReference>
<feature type="coiled-coil region" evidence="8">
    <location>
        <begin position="1101"/>
        <end position="1177"/>
    </location>
</feature>
<dbReference type="Pfam" id="PF00225">
    <property type="entry name" value="Kinesin"/>
    <property type="match status" value="1"/>
</dbReference>
<dbReference type="SUPFAM" id="SSF52540">
    <property type="entry name" value="P-loop containing nucleoside triphosphate hydrolases"/>
    <property type="match status" value="1"/>
</dbReference>
<dbReference type="InterPro" id="IPR044986">
    <property type="entry name" value="KIF15/KIN-12"/>
</dbReference>
<feature type="binding site" evidence="7">
    <location>
        <begin position="140"/>
        <end position="147"/>
    </location>
    <ligand>
        <name>ATP</name>
        <dbReference type="ChEBI" id="CHEBI:30616"/>
    </ligand>
</feature>
<reference evidence="10 11" key="1">
    <citation type="journal article" date="2019" name="Nat. Plants">
        <title>Genome sequencing of Musa balbisiana reveals subgenome evolution and function divergence in polyploid bananas.</title>
        <authorList>
            <person name="Yao X."/>
        </authorList>
    </citation>
    <scope>NUCLEOTIDE SEQUENCE [LARGE SCALE GENOMIC DNA]</scope>
    <source>
        <strain evidence="11">cv. DH-PKW</strain>
        <tissue evidence="10">Leaves</tissue>
    </source>
</reference>